<accession>A0A2U8QX89</accession>
<dbReference type="EMBL" id="CP029463">
    <property type="protein sequence ID" value="AWM14661.1"/>
    <property type="molecule type" value="Genomic_DNA"/>
</dbReference>
<name>A0A2U8QX89_9FLAO</name>
<dbReference type="GO" id="GO:0016779">
    <property type="term" value="F:nucleotidyltransferase activity"/>
    <property type="evidence" value="ECO:0007669"/>
    <property type="project" value="InterPro"/>
</dbReference>
<dbReference type="AlphaFoldDB" id="A0A2U8QX89"/>
<keyword evidence="2" id="KW-0808">Transferase</keyword>
<evidence type="ECO:0000256" key="1">
    <source>
        <dbReference type="ARBA" id="ARBA00023118"/>
    </source>
</evidence>
<dbReference type="CDD" id="cd05400">
    <property type="entry name" value="NT_2-5OAS_ClassI-CCAase"/>
    <property type="match status" value="1"/>
</dbReference>
<dbReference type="InterPro" id="IPR006116">
    <property type="entry name" value="NT_2-5OAS_ClassI-CCAase"/>
</dbReference>
<organism evidence="2 3">
    <name type="scientific">Flavobacterium sediminis</name>
    <dbReference type="NCBI Taxonomy" id="2201181"/>
    <lineage>
        <taxon>Bacteria</taxon>
        <taxon>Pseudomonadati</taxon>
        <taxon>Bacteroidota</taxon>
        <taxon>Flavobacteriia</taxon>
        <taxon>Flavobacteriales</taxon>
        <taxon>Flavobacteriaceae</taxon>
        <taxon>Flavobacterium</taxon>
    </lineage>
</organism>
<protein>
    <submittedName>
        <fullName evidence="2">Nucleotidyltransferase</fullName>
    </submittedName>
</protein>
<evidence type="ECO:0000313" key="2">
    <source>
        <dbReference type="EMBL" id="AWM14661.1"/>
    </source>
</evidence>
<gene>
    <name evidence="2" type="ORF">DI487_12880</name>
</gene>
<dbReference type="Pfam" id="PF18144">
    <property type="entry name" value="SMODS"/>
    <property type="match status" value="1"/>
</dbReference>
<keyword evidence="1" id="KW-0051">Antiviral defense</keyword>
<dbReference type="GO" id="GO:0051607">
    <property type="term" value="P:defense response to virus"/>
    <property type="evidence" value="ECO:0007669"/>
    <property type="project" value="UniProtKB-KW"/>
</dbReference>
<sequence>MIDIFKDYVLQREELLARIAQELQLDKTRLERMETAFNAVAEVLKKDDDFFNDLEIEVYAQGSKRIGTTVKPINQEDFDLDTVLHIYDVFYNHSPEKVYNALVKALEKDSYYKTIMEKKKRCVRLNYKSDFHMDILPACMPNGFDKENIKIPEKAMKDWSLGNPKGFANWFLNIANSVEMPMLRKYSTVLLEAKVETEPLPEELYLKTPLQRAVQLFKRYRDIYFQDKDYPVSSVVITTLAATLYQGESSIFETIDNLARKIKNNYLESVNNRERFKILNPVNSAEDFTDSWTNKHYDSFYNFITDFYKKWQNLKTSFETGKEDYIKLFGEGVYKQSLNEQFKTFSKSTSDGFAKASGLIVSGNALTNSLGNINQNQGIKNEPHRNFGGKY</sequence>
<dbReference type="Proteomes" id="UP000245429">
    <property type="component" value="Chromosome"/>
</dbReference>
<proteinExistence type="predicted"/>
<evidence type="ECO:0000313" key="3">
    <source>
        <dbReference type="Proteomes" id="UP000245429"/>
    </source>
</evidence>
<dbReference type="KEGG" id="fse:DI487_12880"/>
<keyword evidence="3" id="KW-1185">Reference proteome</keyword>
<reference evidence="2 3" key="1">
    <citation type="submission" date="2018-05" db="EMBL/GenBank/DDBJ databases">
        <title>Flavobacterium sp. MEBiC07310.</title>
        <authorList>
            <person name="Baek K."/>
        </authorList>
    </citation>
    <scope>NUCLEOTIDE SEQUENCE [LARGE SCALE GENOMIC DNA]</scope>
    <source>
        <strain evidence="2 3">MEBiC07310</strain>
    </source>
</reference>